<dbReference type="PANTHER" id="PTHR40274:SF3">
    <property type="entry name" value="VIRGINIAMYCIN B LYASE"/>
    <property type="match status" value="1"/>
</dbReference>
<keyword evidence="5" id="KW-1185">Reference proteome</keyword>
<dbReference type="OrthoDB" id="1156241at2"/>
<proteinExistence type="predicted"/>
<dbReference type="SUPFAM" id="SSF63829">
    <property type="entry name" value="Calcium-dependent phosphotriesterase"/>
    <property type="match status" value="1"/>
</dbReference>
<dbReference type="Gene3D" id="2.120.10.30">
    <property type="entry name" value="TolB, C-terminal domain"/>
    <property type="match status" value="2"/>
</dbReference>
<dbReference type="EMBL" id="FOAB01000001">
    <property type="protein sequence ID" value="SEK41225.1"/>
    <property type="molecule type" value="Genomic_DNA"/>
</dbReference>
<dbReference type="InterPro" id="IPR026444">
    <property type="entry name" value="Secre_tail"/>
</dbReference>
<accession>A0A1H7GZ94</accession>
<dbReference type="STRING" id="1038014.SAMN04487910_0465"/>
<dbReference type="InterPro" id="IPR051344">
    <property type="entry name" value="Vgb"/>
</dbReference>
<evidence type="ECO:0000313" key="4">
    <source>
        <dbReference type="EMBL" id="SEK41225.1"/>
    </source>
</evidence>
<protein>
    <recommendedName>
        <fullName evidence="3">Secretion system C-terminal sorting domain-containing protein</fullName>
    </recommendedName>
</protein>
<dbReference type="PANTHER" id="PTHR40274">
    <property type="entry name" value="VIRGINIAMYCIN B LYASE"/>
    <property type="match status" value="1"/>
</dbReference>
<evidence type="ECO:0000313" key="5">
    <source>
        <dbReference type="Proteomes" id="UP000198521"/>
    </source>
</evidence>
<name>A0A1H7GZ94_AQUAM</name>
<gene>
    <name evidence="4" type="ORF">SAMN04487910_0465</name>
</gene>
<dbReference type="RefSeq" id="WP_091404959.1">
    <property type="nucleotide sequence ID" value="NZ_FOAB01000001.1"/>
</dbReference>
<dbReference type="Pfam" id="PF18962">
    <property type="entry name" value="Por_Secre_tail"/>
    <property type="match status" value="1"/>
</dbReference>
<reference evidence="4 5" key="1">
    <citation type="submission" date="2016-10" db="EMBL/GenBank/DDBJ databases">
        <authorList>
            <person name="de Groot N.N."/>
        </authorList>
    </citation>
    <scope>NUCLEOTIDE SEQUENCE [LARGE SCALE GENOMIC DNA]</scope>
    <source>
        <strain evidence="4 5">DSM 25232</strain>
    </source>
</reference>
<dbReference type="InterPro" id="IPR011042">
    <property type="entry name" value="6-blade_b-propeller_TolB-like"/>
</dbReference>
<organism evidence="4 5">
    <name type="scientific">Aquimarina amphilecti</name>
    <dbReference type="NCBI Taxonomy" id="1038014"/>
    <lineage>
        <taxon>Bacteria</taxon>
        <taxon>Pseudomonadati</taxon>
        <taxon>Bacteroidota</taxon>
        <taxon>Flavobacteriia</taxon>
        <taxon>Flavobacteriales</taxon>
        <taxon>Flavobacteriaceae</taxon>
        <taxon>Aquimarina</taxon>
    </lineage>
</organism>
<dbReference type="AlphaFoldDB" id="A0A1H7GZ94"/>
<evidence type="ECO:0000259" key="3">
    <source>
        <dbReference type="Pfam" id="PF18962"/>
    </source>
</evidence>
<feature type="signal peptide" evidence="2">
    <location>
        <begin position="1"/>
        <end position="18"/>
    </location>
</feature>
<evidence type="ECO:0000256" key="1">
    <source>
        <dbReference type="ARBA" id="ARBA00022729"/>
    </source>
</evidence>
<evidence type="ECO:0000256" key="2">
    <source>
        <dbReference type="SAM" id="SignalP"/>
    </source>
</evidence>
<keyword evidence="1 2" id="KW-0732">Signal</keyword>
<sequence length="376" mass="41799">MRKLYILILVIVSSVAYCQEVTTVLDSPDAVVDDALVLDFRGNLYGSNFFGDSVYKITRSGEVSVFVSGLANPNGLAFDRQGNLFIAEFSASVIHKYDKEGNLLKSFPVDGIPSGMIQSRLRNSIIFTDVRNNGIKELLSDGTVRVLYTGEPLNAPVGLAFDRRGVLYIGNFNDRKIYKLNTRSEELEYIATVPDSGTDFPFLGFITYANGSLFGTNYGEHKIYEINPENIDDVSIFAGSVNGAMDGDIAEATFSYPAGIIANRTGTALYVSELSGVGNIRKISSKPYFPRRNFSVEILQNPVKDILDLKFDSKNEGNINIRIYSLLKGDLILENQQFMKKGVFKTQINVERFKRGGYILKAEKNGNNRSKIFIKK</sequence>
<feature type="chain" id="PRO_5011451415" description="Secretion system C-terminal sorting domain-containing protein" evidence="2">
    <location>
        <begin position="19"/>
        <end position="376"/>
    </location>
</feature>
<feature type="domain" description="Secretion system C-terminal sorting" evidence="3">
    <location>
        <begin position="301"/>
        <end position="374"/>
    </location>
</feature>
<dbReference type="Proteomes" id="UP000198521">
    <property type="component" value="Unassembled WGS sequence"/>
</dbReference>